<dbReference type="SUPFAM" id="SSF103473">
    <property type="entry name" value="MFS general substrate transporter"/>
    <property type="match status" value="1"/>
</dbReference>
<comment type="subcellular location">
    <subcellularLocation>
        <location evidence="1">Membrane</location>
        <topology evidence="1">Multi-pass membrane protein</topology>
    </subcellularLocation>
</comment>
<accession>A0A1Y1VY74</accession>
<dbReference type="Gene3D" id="1.20.1250.20">
    <property type="entry name" value="MFS general substrate transporter like domains"/>
    <property type="match status" value="1"/>
</dbReference>
<evidence type="ECO:0000256" key="3">
    <source>
        <dbReference type="ARBA" id="ARBA00022692"/>
    </source>
</evidence>
<dbReference type="FunFam" id="1.20.1250.20:FF:000018">
    <property type="entry name" value="MFS transporter permease"/>
    <property type="match status" value="1"/>
</dbReference>
<feature type="transmembrane region" description="Helical" evidence="6">
    <location>
        <begin position="213"/>
        <end position="233"/>
    </location>
</feature>
<feature type="transmembrane region" description="Helical" evidence="6">
    <location>
        <begin position="120"/>
        <end position="139"/>
    </location>
</feature>
<evidence type="ECO:0000256" key="4">
    <source>
        <dbReference type="ARBA" id="ARBA00022989"/>
    </source>
</evidence>
<dbReference type="STRING" id="61395.A0A1Y1VY74"/>
<comment type="caution">
    <text evidence="8">The sequence shown here is derived from an EMBL/GenBank/DDBJ whole genome shotgun (WGS) entry which is preliminary data.</text>
</comment>
<keyword evidence="4 6" id="KW-1133">Transmembrane helix</keyword>
<feature type="transmembrane region" description="Helical" evidence="6">
    <location>
        <begin position="321"/>
        <end position="339"/>
    </location>
</feature>
<evidence type="ECO:0000313" key="8">
    <source>
        <dbReference type="EMBL" id="ORX66219.1"/>
    </source>
</evidence>
<reference evidence="8 9" key="1">
    <citation type="submission" date="2016-07" db="EMBL/GenBank/DDBJ databases">
        <title>Pervasive Adenine N6-methylation of Active Genes in Fungi.</title>
        <authorList>
            <consortium name="DOE Joint Genome Institute"/>
            <person name="Mondo S.J."/>
            <person name="Dannebaum R.O."/>
            <person name="Kuo R.C."/>
            <person name="Labutti K."/>
            <person name="Haridas S."/>
            <person name="Kuo A."/>
            <person name="Salamov A."/>
            <person name="Ahrendt S.R."/>
            <person name="Lipzen A."/>
            <person name="Sullivan W."/>
            <person name="Andreopoulos W.B."/>
            <person name="Clum A."/>
            <person name="Lindquist E."/>
            <person name="Daum C."/>
            <person name="Ramamoorthy G.K."/>
            <person name="Gryganskyi A."/>
            <person name="Culley D."/>
            <person name="Magnuson J.K."/>
            <person name="James T.Y."/>
            <person name="O'Malley M.A."/>
            <person name="Stajich J.E."/>
            <person name="Spatafora J.W."/>
            <person name="Visel A."/>
            <person name="Grigoriev I.V."/>
        </authorList>
    </citation>
    <scope>NUCLEOTIDE SEQUENCE [LARGE SCALE GENOMIC DNA]</scope>
    <source>
        <strain evidence="8 9">ATCC 12442</strain>
    </source>
</reference>
<evidence type="ECO:0000256" key="1">
    <source>
        <dbReference type="ARBA" id="ARBA00004141"/>
    </source>
</evidence>
<dbReference type="InterPro" id="IPR036259">
    <property type="entry name" value="MFS_trans_sf"/>
</dbReference>
<feature type="transmembrane region" description="Helical" evidence="6">
    <location>
        <begin position="281"/>
        <end position="301"/>
    </location>
</feature>
<feature type="transmembrane region" description="Helical" evidence="6">
    <location>
        <begin position="395"/>
        <end position="415"/>
    </location>
</feature>
<dbReference type="AlphaFoldDB" id="A0A1Y1VY74"/>
<name>A0A1Y1VY74_9FUNG</name>
<dbReference type="EMBL" id="MCFD01000017">
    <property type="protein sequence ID" value="ORX66219.1"/>
    <property type="molecule type" value="Genomic_DNA"/>
</dbReference>
<dbReference type="PROSITE" id="PS50850">
    <property type="entry name" value="MFS"/>
    <property type="match status" value="1"/>
</dbReference>
<evidence type="ECO:0000256" key="6">
    <source>
        <dbReference type="SAM" id="Phobius"/>
    </source>
</evidence>
<dbReference type="Pfam" id="PF07690">
    <property type="entry name" value="MFS_1"/>
    <property type="match status" value="1"/>
</dbReference>
<dbReference type="RefSeq" id="XP_040740246.1">
    <property type="nucleotide sequence ID" value="XM_040888685.1"/>
</dbReference>
<keyword evidence="2" id="KW-0813">Transport</keyword>
<evidence type="ECO:0000313" key="9">
    <source>
        <dbReference type="Proteomes" id="UP000193922"/>
    </source>
</evidence>
<dbReference type="GO" id="GO:0022857">
    <property type="term" value="F:transmembrane transporter activity"/>
    <property type="evidence" value="ECO:0007669"/>
    <property type="project" value="InterPro"/>
</dbReference>
<organism evidence="8 9">
    <name type="scientific">Linderina pennispora</name>
    <dbReference type="NCBI Taxonomy" id="61395"/>
    <lineage>
        <taxon>Eukaryota</taxon>
        <taxon>Fungi</taxon>
        <taxon>Fungi incertae sedis</taxon>
        <taxon>Zoopagomycota</taxon>
        <taxon>Kickxellomycotina</taxon>
        <taxon>Kickxellomycetes</taxon>
        <taxon>Kickxellales</taxon>
        <taxon>Kickxellaceae</taxon>
        <taxon>Linderina</taxon>
    </lineage>
</organism>
<feature type="transmembrane region" description="Helical" evidence="6">
    <location>
        <begin position="346"/>
        <end position="375"/>
    </location>
</feature>
<evidence type="ECO:0000256" key="2">
    <source>
        <dbReference type="ARBA" id="ARBA00022448"/>
    </source>
</evidence>
<feature type="domain" description="Major facilitator superfamily (MFS) profile" evidence="7">
    <location>
        <begin position="54"/>
        <end position="484"/>
    </location>
</feature>
<keyword evidence="5 6" id="KW-0472">Membrane</keyword>
<feature type="transmembrane region" description="Helical" evidence="6">
    <location>
        <begin position="180"/>
        <end position="201"/>
    </location>
</feature>
<dbReference type="GO" id="GO:0016020">
    <property type="term" value="C:membrane"/>
    <property type="evidence" value="ECO:0007669"/>
    <property type="project" value="UniProtKB-SubCell"/>
</dbReference>
<dbReference type="InterPro" id="IPR020846">
    <property type="entry name" value="MFS_dom"/>
</dbReference>
<feature type="transmembrane region" description="Helical" evidence="6">
    <location>
        <begin position="427"/>
        <end position="449"/>
    </location>
</feature>
<protein>
    <submittedName>
        <fullName evidence="8">MFS general substrate transporter</fullName>
    </submittedName>
</protein>
<sequence>MGAICLKDDEKRHAESHDTAYDGNAREHISGELILSAAEQESRRRYLRKVDTRLMPLAFLMYFLCVLDRNGIGNAKVAGLDTAVGLHGSQFNWVSSVFFITYIIFEIPANILLKRFSGKVFIPIIVGCWSAILLCMVAARSYASLIALRLLMGVAEAGFVPGFIYYSTFWYTRKEQAPRLAIFYSAGMFSGIVAGPIASGLSSIRGSLDSYQYIFLVEGCVSVCVAVLAYLVMPDYPETAKFLTLDERNVAMRQLGHERALASKTKISPVQIVTALVDWKLWMYALMFWACTTGGASQAIFGPTLIKAMGYTATKAQMMSAIPSACGFVGQLLSSVLTIHYRHISVLISIAAAISCAYHLRFAFLCLAQFGLAPILPWSTLWMTSNTLGITKRGAGSALTVMLGGIAGIVSSQIYREKDAPYYRFGHWFNCACEGLIVVWAVGLSMYFWSENRRREQANVDISKLSDSEIDDLCDNHPNHRYVY</sequence>
<keyword evidence="9" id="KW-1185">Reference proteome</keyword>
<dbReference type="PANTHER" id="PTHR43791:SF36">
    <property type="entry name" value="TRANSPORTER, PUTATIVE (AFU_ORTHOLOGUE AFUA_6G08340)-RELATED"/>
    <property type="match status" value="1"/>
</dbReference>
<keyword evidence="3 6" id="KW-0812">Transmembrane</keyword>
<feature type="transmembrane region" description="Helical" evidence="6">
    <location>
        <begin position="92"/>
        <end position="113"/>
    </location>
</feature>
<dbReference type="PANTHER" id="PTHR43791">
    <property type="entry name" value="PERMEASE-RELATED"/>
    <property type="match status" value="1"/>
</dbReference>
<dbReference type="InterPro" id="IPR011701">
    <property type="entry name" value="MFS"/>
</dbReference>
<evidence type="ECO:0000259" key="7">
    <source>
        <dbReference type="PROSITE" id="PS50850"/>
    </source>
</evidence>
<evidence type="ECO:0000256" key="5">
    <source>
        <dbReference type="ARBA" id="ARBA00023136"/>
    </source>
</evidence>
<dbReference type="GeneID" id="63805333"/>
<dbReference type="OrthoDB" id="3639251at2759"/>
<dbReference type="Proteomes" id="UP000193922">
    <property type="component" value="Unassembled WGS sequence"/>
</dbReference>
<feature type="transmembrane region" description="Helical" evidence="6">
    <location>
        <begin position="54"/>
        <end position="72"/>
    </location>
</feature>
<gene>
    <name evidence="8" type="ORF">DL89DRAFT_270394</name>
</gene>
<proteinExistence type="predicted"/>
<feature type="transmembrane region" description="Helical" evidence="6">
    <location>
        <begin position="145"/>
        <end position="168"/>
    </location>
</feature>